<dbReference type="PRINTS" id="PR00793">
    <property type="entry name" value="PROAMNOPTASE"/>
</dbReference>
<reference evidence="4 5" key="1">
    <citation type="submission" date="2014-06" db="EMBL/GenBank/DDBJ databases">
        <title>Evolutionary Origins and Diversification of the Mycorrhizal Mutualists.</title>
        <authorList>
            <consortium name="DOE Joint Genome Institute"/>
            <consortium name="Mycorrhizal Genomics Consortium"/>
            <person name="Kohler A."/>
            <person name="Kuo A."/>
            <person name="Nagy L.G."/>
            <person name="Floudas D."/>
            <person name="Copeland A."/>
            <person name="Barry K.W."/>
            <person name="Cichocki N."/>
            <person name="Veneault-Fourrey C."/>
            <person name="LaButti K."/>
            <person name="Lindquist E.A."/>
            <person name="Lipzen A."/>
            <person name="Lundell T."/>
            <person name="Morin E."/>
            <person name="Murat C."/>
            <person name="Riley R."/>
            <person name="Ohm R."/>
            <person name="Sun H."/>
            <person name="Tunlid A."/>
            <person name="Henrissat B."/>
            <person name="Grigoriev I.V."/>
            <person name="Hibbett D.S."/>
            <person name="Martin F."/>
        </authorList>
    </citation>
    <scope>NUCLEOTIDE SEQUENCE [LARGE SCALE GENOMIC DNA]</scope>
    <source>
        <strain evidence="4 5">SS14</strain>
    </source>
</reference>
<organism evidence="4 5">
    <name type="scientific">Sphaerobolus stellatus (strain SS14)</name>
    <dbReference type="NCBI Taxonomy" id="990650"/>
    <lineage>
        <taxon>Eukaryota</taxon>
        <taxon>Fungi</taxon>
        <taxon>Dikarya</taxon>
        <taxon>Basidiomycota</taxon>
        <taxon>Agaricomycotina</taxon>
        <taxon>Agaricomycetes</taxon>
        <taxon>Phallomycetidae</taxon>
        <taxon>Geastrales</taxon>
        <taxon>Sphaerobolaceae</taxon>
        <taxon>Sphaerobolus</taxon>
    </lineage>
</organism>
<dbReference type="InterPro" id="IPR029058">
    <property type="entry name" value="AB_hydrolase_fold"/>
</dbReference>
<dbReference type="InterPro" id="IPR002410">
    <property type="entry name" value="Peptidase_S33"/>
</dbReference>
<dbReference type="OrthoDB" id="190201at2759"/>
<dbReference type="HOGENOM" id="CLU_020336_15_1_1"/>
<dbReference type="PANTHER" id="PTHR43798:SF31">
    <property type="entry name" value="AB HYDROLASE SUPERFAMILY PROTEIN YCLE"/>
    <property type="match status" value="1"/>
</dbReference>
<proteinExistence type="inferred from homology"/>
<dbReference type="SUPFAM" id="SSF53474">
    <property type="entry name" value="alpha/beta-Hydrolases"/>
    <property type="match status" value="1"/>
</dbReference>
<sequence>MTENLPVIEGEAPFYVSSIDQHCKTWYKIVGNISTSRQTPLVTIHGGPGMSHHYQLCLVDLVQNYGIPVIFYDQMGAGKSTHLQQKNRDGVFWTPELFCDELDNLLDHLEIHDKYNLLGQSWGGMLAADFASRKPRGLDKLIIANSPASLKLWMEGMLNWLSKFPREMQELIHKHEREGTTNTDEYKAAMQSFYNRHTCQMKPWPTELDEAFASMKEDPTVYQTMYGPNEFDVKGCLRNWSIISDLHKITSSTLVINGRYDSAHDVSVEPFFKNIPKVIWIQFHNSSHLPQFEQRDAFMAIVAEFLMFEDL</sequence>
<evidence type="ECO:0000256" key="1">
    <source>
        <dbReference type="ARBA" id="ARBA00010088"/>
    </source>
</evidence>
<evidence type="ECO:0000313" key="5">
    <source>
        <dbReference type="Proteomes" id="UP000054279"/>
    </source>
</evidence>
<dbReference type="InterPro" id="IPR005945">
    <property type="entry name" value="Pro_imino_pep"/>
</dbReference>
<dbReference type="InterPro" id="IPR050266">
    <property type="entry name" value="AB_hydrolase_sf"/>
</dbReference>
<dbReference type="Pfam" id="PF00561">
    <property type="entry name" value="Abhydrolase_1"/>
    <property type="match status" value="1"/>
</dbReference>
<comment type="similarity">
    <text evidence="1">Belongs to the peptidase S33 family.</text>
</comment>
<dbReference type="GO" id="GO:0008233">
    <property type="term" value="F:peptidase activity"/>
    <property type="evidence" value="ECO:0007669"/>
    <property type="project" value="InterPro"/>
</dbReference>
<name>A0A0C9VMF8_SPHS4</name>
<feature type="domain" description="AB hydrolase-1" evidence="3">
    <location>
        <begin position="40"/>
        <end position="293"/>
    </location>
</feature>
<dbReference type="AlphaFoldDB" id="A0A0C9VMF8"/>
<protein>
    <recommendedName>
        <fullName evidence="3">AB hydrolase-1 domain-containing protein</fullName>
    </recommendedName>
</protein>
<dbReference type="Gene3D" id="3.40.50.1820">
    <property type="entry name" value="alpha/beta hydrolase"/>
    <property type="match status" value="1"/>
</dbReference>
<evidence type="ECO:0000256" key="2">
    <source>
        <dbReference type="ARBA" id="ARBA00022801"/>
    </source>
</evidence>
<evidence type="ECO:0000259" key="3">
    <source>
        <dbReference type="Pfam" id="PF00561"/>
    </source>
</evidence>
<dbReference type="PIRSF" id="PIRSF005539">
    <property type="entry name" value="Pept_S33_TRI_F1"/>
    <property type="match status" value="1"/>
</dbReference>
<dbReference type="GO" id="GO:0016020">
    <property type="term" value="C:membrane"/>
    <property type="evidence" value="ECO:0007669"/>
    <property type="project" value="TreeGrafter"/>
</dbReference>
<dbReference type="PANTHER" id="PTHR43798">
    <property type="entry name" value="MONOACYLGLYCEROL LIPASE"/>
    <property type="match status" value="1"/>
</dbReference>
<keyword evidence="5" id="KW-1185">Reference proteome</keyword>
<dbReference type="NCBIfam" id="TIGR01250">
    <property type="entry name" value="pro_imino_pep_2"/>
    <property type="match status" value="1"/>
</dbReference>
<gene>
    <name evidence="4" type="ORF">M422DRAFT_75868</name>
</gene>
<evidence type="ECO:0000313" key="4">
    <source>
        <dbReference type="EMBL" id="KIJ39125.1"/>
    </source>
</evidence>
<accession>A0A0C9VMF8</accession>
<keyword evidence="2" id="KW-0378">Hydrolase</keyword>
<dbReference type="EMBL" id="KN837154">
    <property type="protein sequence ID" value="KIJ39125.1"/>
    <property type="molecule type" value="Genomic_DNA"/>
</dbReference>
<dbReference type="GO" id="GO:0006508">
    <property type="term" value="P:proteolysis"/>
    <property type="evidence" value="ECO:0007669"/>
    <property type="project" value="InterPro"/>
</dbReference>
<dbReference type="Proteomes" id="UP000054279">
    <property type="component" value="Unassembled WGS sequence"/>
</dbReference>
<dbReference type="InterPro" id="IPR000073">
    <property type="entry name" value="AB_hydrolase_1"/>
</dbReference>